<feature type="modified residue" description="4-aspartylphosphate" evidence="2">
    <location>
        <position position="53"/>
    </location>
</feature>
<keyword evidence="5" id="KW-1185">Reference proteome</keyword>
<gene>
    <name evidence="4" type="ORF">HK107_08260</name>
</gene>
<dbReference type="Pfam" id="PF00072">
    <property type="entry name" value="Response_reg"/>
    <property type="match status" value="1"/>
</dbReference>
<dbReference type="Proteomes" id="UP000536835">
    <property type="component" value="Unassembled WGS sequence"/>
</dbReference>
<evidence type="ECO:0000313" key="4">
    <source>
        <dbReference type="EMBL" id="NNU16312.1"/>
    </source>
</evidence>
<dbReference type="PROSITE" id="PS50110">
    <property type="entry name" value="RESPONSE_REGULATORY"/>
    <property type="match status" value="1"/>
</dbReference>
<sequence>MALKILAVEDSLTVRTMIEHVLKDAGFEVHLAEDGQHGLRRLMEVKPDVITTDMNMPVMDGLGFIKGVRANDQYKMTPILVISSETAPELKTKARSLGASGWMAKPFHDERLISAVKRLAA</sequence>
<protein>
    <submittedName>
        <fullName evidence="4">Response regulator</fullName>
    </submittedName>
</protein>
<dbReference type="PANTHER" id="PTHR44591:SF25">
    <property type="entry name" value="CHEMOTAXIS TWO-COMPONENT RESPONSE REGULATOR"/>
    <property type="match status" value="1"/>
</dbReference>
<dbReference type="AlphaFoldDB" id="A0A7Y3W5H3"/>
<reference evidence="4 5" key="1">
    <citation type="submission" date="2020-05" db="EMBL/GenBank/DDBJ databases">
        <title>Parvularcula mediterraneae sp. nov., isolated from polypropylene straw from shallow seawater of the seashore of Laganas in Zakynthos island, Greece.</title>
        <authorList>
            <person name="Szabo I."/>
            <person name="Al-Omari J."/>
            <person name="Rado J."/>
            <person name="Szerdahelyi G.S."/>
        </authorList>
    </citation>
    <scope>NUCLEOTIDE SEQUENCE [LARGE SCALE GENOMIC DNA]</scope>
    <source>
        <strain evidence="4 5">ZS-1/3</strain>
    </source>
</reference>
<dbReference type="InterPro" id="IPR001789">
    <property type="entry name" value="Sig_transdc_resp-reg_receiver"/>
</dbReference>
<evidence type="ECO:0000256" key="2">
    <source>
        <dbReference type="PROSITE-ProRule" id="PRU00169"/>
    </source>
</evidence>
<dbReference type="RefSeq" id="WP_173198425.1">
    <property type="nucleotide sequence ID" value="NZ_JABFCX010000002.1"/>
</dbReference>
<keyword evidence="1 2" id="KW-0597">Phosphoprotein</keyword>
<organism evidence="4 5">
    <name type="scientific">Parvularcula mediterranea</name>
    <dbReference type="NCBI Taxonomy" id="2732508"/>
    <lineage>
        <taxon>Bacteria</taxon>
        <taxon>Pseudomonadati</taxon>
        <taxon>Pseudomonadota</taxon>
        <taxon>Alphaproteobacteria</taxon>
        <taxon>Parvularculales</taxon>
        <taxon>Parvularculaceae</taxon>
        <taxon>Parvularcula</taxon>
    </lineage>
</organism>
<evidence type="ECO:0000313" key="5">
    <source>
        <dbReference type="Proteomes" id="UP000536835"/>
    </source>
</evidence>
<dbReference type="InterPro" id="IPR050595">
    <property type="entry name" value="Bact_response_regulator"/>
</dbReference>
<evidence type="ECO:0000259" key="3">
    <source>
        <dbReference type="PROSITE" id="PS50110"/>
    </source>
</evidence>
<name>A0A7Y3W5H3_9PROT</name>
<dbReference type="EMBL" id="JABFCX010000002">
    <property type="protein sequence ID" value="NNU16312.1"/>
    <property type="molecule type" value="Genomic_DNA"/>
</dbReference>
<proteinExistence type="predicted"/>
<dbReference type="SUPFAM" id="SSF52172">
    <property type="entry name" value="CheY-like"/>
    <property type="match status" value="1"/>
</dbReference>
<evidence type="ECO:0000256" key="1">
    <source>
        <dbReference type="ARBA" id="ARBA00022553"/>
    </source>
</evidence>
<accession>A0A7Y3W5H3</accession>
<dbReference type="SMART" id="SM00448">
    <property type="entry name" value="REC"/>
    <property type="match status" value="1"/>
</dbReference>
<dbReference type="InterPro" id="IPR011006">
    <property type="entry name" value="CheY-like_superfamily"/>
</dbReference>
<dbReference type="Gene3D" id="3.40.50.2300">
    <property type="match status" value="1"/>
</dbReference>
<feature type="domain" description="Response regulatory" evidence="3">
    <location>
        <begin position="4"/>
        <end position="120"/>
    </location>
</feature>
<dbReference type="PANTHER" id="PTHR44591">
    <property type="entry name" value="STRESS RESPONSE REGULATOR PROTEIN 1"/>
    <property type="match status" value="1"/>
</dbReference>
<dbReference type="GO" id="GO:0000160">
    <property type="term" value="P:phosphorelay signal transduction system"/>
    <property type="evidence" value="ECO:0007669"/>
    <property type="project" value="InterPro"/>
</dbReference>
<comment type="caution">
    <text evidence="4">The sequence shown here is derived from an EMBL/GenBank/DDBJ whole genome shotgun (WGS) entry which is preliminary data.</text>
</comment>